<evidence type="ECO:0000256" key="1">
    <source>
        <dbReference type="SAM" id="MobiDB-lite"/>
    </source>
</evidence>
<accession>A0A5B7I5Y8</accession>
<feature type="compositionally biased region" description="Polar residues" evidence="1">
    <location>
        <begin position="49"/>
        <end position="60"/>
    </location>
</feature>
<dbReference type="EMBL" id="VSRR010046077">
    <property type="protein sequence ID" value="MPC77535.1"/>
    <property type="molecule type" value="Genomic_DNA"/>
</dbReference>
<keyword evidence="3" id="KW-1185">Reference proteome</keyword>
<reference evidence="2 3" key="1">
    <citation type="submission" date="2019-05" db="EMBL/GenBank/DDBJ databases">
        <title>Another draft genome of Portunus trituberculatus and its Hox gene families provides insights of decapod evolution.</title>
        <authorList>
            <person name="Jeong J.-H."/>
            <person name="Song I."/>
            <person name="Kim S."/>
            <person name="Choi T."/>
            <person name="Kim D."/>
            <person name="Ryu S."/>
            <person name="Kim W."/>
        </authorList>
    </citation>
    <scope>NUCLEOTIDE SEQUENCE [LARGE SCALE GENOMIC DNA]</scope>
    <source>
        <tissue evidence="2">Muscle</tissue>
    </source>
</reference>
<comment type="caution">
    <text evidence="2">The sequence shown here is derived from an EMBL/GenBank/DDBJ whole genome shotgun (WGS) entry which is preliminary data.</text>
</comment>
<organism evidence="2 3">
    <name type="scientific">Portunus trituberculatus</name>
    <name type="common">Swimming crab</name>
    <name type="synonym">Neptunus trituberculatus</name>
    <dbReference type="NCBI Taxonomy" id="210409"/>
    <lineage>
        <taxon>Eukaryota</taxon>
        <taxon>Metazoa</taxon>
        <taxon>Ecdysozoa</taxon>
        <taxon>Arthropoda</taxon>
        <taxon>Crustacea</taxon>
        <taxon>Multicrustacea</taxon>
        <taxon>Malacostraca</taxon>
        <taxon>Eumalacostraca</taxon>
        <taxon>Eucarida</taxon>
        <taxon>Decapoda</taxon>
        <taxon>Pleocyemata</taxon>
        <taxon>Brachyura</taxon>
        <taxon>Eubrachyura</taxon>
        <taxon>Portunoidea</taxon>
        <taxon>Portunidae</taxon>
        <taxon>Portuninae</taxon>
        <taxon>Portunus</taxon>
    </lineage>
</organism>
<name>A0A5B7I5Y8_PORTR</name>
<gene>
    <name evidence="2" type="ORF">E2C01_071992</name>
</gene>
<proteinExistence type="predicted"/>
<sequence>MVLGEAGWGSRKRDVDATTTLADLCLRYPSAPLYTSPPRDVMLPCVTRLTSPRPDSSTAPQPRLIATL</sequence>
<feature type="region of interest" description="Disordered" evidence="1">
    <location>
        <begin position="49"/>
        <end position="68"/>
    </location>
</feature>
<evidence type="ECO:0000313" key="2">
    <source>
        <dbReference type="EMBL" id="MPC77535.1"/>
    </source>
</evidence>
<evidence type="ECO:0000313" key="3">
    <source>
        <dbReference type="Proteomes" id="UP000324222"/>
    </source>
</evidence>
<protein>
    <submittedName>
        <fullName evidence="2">Uncharacterized protein</fullName>
    </submittedName>
</protein>
<dbReference type="Proteomes" id="UP000324222">
    <property type="component" value="Unassembled WGS sequence"/>
</dbReference>
<dbReference type="AlphaFoldDB" id="A0A5B7I5Y8"/>